<dbReference type="SMART" id="SM00911">
    <property type="entry name" value="HWE_HK"/>
    <property type="match status" value="1"/>
</dbReference>
<keyword evidence="7" id="KW-0418">Kinase</keyword>
<evidence type="ECO:0000313" key="10">
    <source>
        <dbReference type="EMBL" id="NGP18496.1"/>
    </source>
</evidence>
<keyword evidence="3" id="KW-0597">Phosphoprotein</keyword>
<evidence type="ECO:0000256" key="1">
    <source>
        <dbReference type="ARBA" id="ARBA00000085"/>
    </source>
</evidence>
<name>A0A6M1SPK8_9HYPH</name>
<dbReference type="PANTHER" id="PTHR41523:SF7">
    <property type="entry name" value="HISTIDINE KINASE"/>
    <property type="match status" value="1"/>
</dbReference>
<keyword evidence="6" id="KW-0547">Nucleotide-binding</keyword>
<sequence length="459" mass="50423">MLTSQQPMFIAWGPDRTMLYNDGYAPMCTNRHPWALGKPFAEVWADIIADVGPIMDAAYAGVPTYMDDIEFQMVRHGRTVETHFSFGYTPVHDENDQVAGMFCTALEITAEVVAAKSRTRELDRLRALLEKAPSFMAVLHGPEHRFEITNAAYRQLIGHRDVIGKTVREALPEIEGQGFYELLDGVYSTGQTFIGRSMEIDLQQTPDGPLQKGFLNFVYQPMYDDAGQITGIFVEGNDVTDLKGAELALREAMSVQDTLTGELQHRIKNSLAMVGAIASQTLRGEDIADRRALFDSRLSALATAHDILTNSTWTTASLRDVVEGALAPHIPSEDRVTLEGIEIDLNPKQALSMALAIHELATNAAKYGALSTSEGRVLISWEFDPAGEKPVFLFKWAESGGPPVVVPSRTGFGSRLITKVLAADFEGKVSVEYRPEGLLCVLRSDTGCVTPDQNLAKRA</sequence>
<keyword evidence="4" id="KW-0808">Transferase</keyword>
<evidence type="ECO:0000259" key="9">
    <source>
        <dbReference type="PROSITE" id="PS50113"/>
    </source>
</evidence>
<protein>
    <recommendedName>
        <fullName evidence="2">histidine kinase</fullName>
        <ecNumber evidence="2">2.7.13.3</ecNumber>
    </recommendedName>
</protein>
<evidence type="ECO:0000256" key="8">
    <source>
        <dbReference type="ARBA" id="ARBA00022840"/>
    </source>
</evidence>
<dbReference type="InterPro" id="IPR011102">
    <property type="entry name" value="Sig_transdc_His_kinase_HWE"/>
</dbReference>
<dbReference type="GO" id="GO:0004673">
    <property type="term" value="F:protein histidine kinase activity"/>
    <property type="evidence" value="ECO:0007669"/>
    <property type="project" value="UniProtKB-EC"/>
</dbReference>
<evidence type="ECO:0000256" key="3">
    <source>
        <dbReference type="ARBA" id="ARBA00022553"/>
    </source>
</evidence>
<evidence type="ECO:0000313" key="11">
    <source>
        <dbReference type="Proteomes" id="UP000474802"/>
    </source>
</evidence>
<keyword evidence="11" id="KW-1185">Reference proteome</keyword>
<dbReference type="Gene3D" id="3.30.450.20">
    <property type="entry name" value="PAS domain"/>
    <property type="match status" value="2"/>
</dbReference>
<proteinExistence type="predicted"/>
<evidence type="ECO:0000256" key="2">
    <source>
        <dbReference type="ARBA" id="ARBA00012438"/>
    </source>
</evidence>
<dbReference type="InterPro" id="IPR036890">
    <property type="entry name" value="HATPase_C_sf"/>
</dbReference>
<dbReference type="RefSeq" id="WP_164534697.1">
    <property type="nucleotide sequence ID" value="NZ_JAALFG010000002.1"/>
</dbReference>
<dbReference type="AlphaFoldDB" id="A0A6M1SPK8"/>
<feature type="domain" description="PAC" evidence="9">
    <location>
        <begin position="196"/>
        <end position="251"/>
    </location>
</feature>
<dbReference type="Gene3D" id="3.30.565.10">
    <property type="entry name" value="Histidine kinase-like ATPase, C-terminal domain"/>
    <property type="match status" value="1"/>
</dbReference>
<dbReference type="Pfam" id="PF08448">
    <property type="entry name" value="PAS_4"/>
    <property type="match status" value="1"/>
</dbReference>
<keyword evidence="5" id="KW-0677">Repeat</keyword>
<reference evidence="10 11" key="2">
    <citation type="submission" date="2020-03" db="EMBL/GenBank/DDBJ databases">
        <title>Devosia chinhatensis sp. nov., isolated from a hexachlorocyclohexane (HCH) dump site in India.</title>
        <authorList>
            <person name="Kumar M."/>
            <person name="Lal R."/>
        </authorList>
    </citation>
    <scope>NUCLEOTIDE SEQUENCE [LARGE SCALE GENOMIC DNA]</scope>
    <source>
        <strain evidence="10 11">H239</strain>
    </source>
</reference>
<dbReference type="InterPro" id="IPR000700">
    <property type="entry name" value="PAS-assoc_C"/>
</dbReference>
<dbReference type="GO" id="GO:0005524">
    <property type="term" value="F:ATP binding"/>
    <property type="evidence" value="ECO:0007669"/>
    <property type="project" value="UniProtKB-KW"/>
</dbReference>
<dbReference type="Pfam" id="PF07536">
    <property type="entry name" value="HWE_HK"/>
    <property type="match status" value="1"/>
</dbReference>
<evidence type="ECO:0000256" key="7">
    <source>
        <dbReference type="ARBA" id="ARBA00022777"/>
    </source>
</evidence>
<comment type="catalytic activity">
    <reaction evidence="1">
        <text>ATP + protein L-histidine = ADP + protein N-phospho-L-histidine.</text>
        <dbReference type="EC" id="2.7.13.3"/>
    </reaction>
</comment>
<evidence type="ECO:0000256" key="4">
    <source>
        <dbReference type="ARBA" id="ARBA00022679"/>
    </source>
</evidence>
<evidence type="ECO:0000256" key="5">
    <source>
        <dbReference type="ARBA" id="ARBA00022737"/>
    </source>
</evidence>
<keyword evidence="8" id="KW-0067">ATP-binding</keyword>
<dbReference type="InterPro" id="IPR035965">
    <property type="entry name" value="PAS-like_dom_sf"/>
</dbReference>
<reference evidence="10 11" key="1">
    <citation type="submission" date="2020-02" db="EMBL/GenBank/DDBJ databases">
        <authorList>
            <person name="Khan S.A."/>
            <person name="Jeon C.O."/>
            <person name="Chun B.H."/>
        </authorList>
    </citation>
    <scope>NUCLEOTIDE SEQUENCE [LARGE SCALE GENOMIC DNA]</scope>
    <source>
        <strain evidence="10 11">H239</strain>
    </source>
</reference>
<dbReference type="Proteomes" id="UP000474802">
    <property type="component" value="Unassembled WGS sequence"/>
</dbReference>
<dbReference type="PANTHER" id="PTHR41523">
    <property type="entry name" value="TWO-COMPONENT SYSTEM SENSOR PROTEIN"/>
    <property type="match status" value="1"/>
</dbReference>
<accession>A0A6M1SPK8</accession>
<dbReference type="EC" id="2.7.13.3" evidence="2"/>
<dbReference type="SUPFAM" id="SSF55785">
    <property type="entry name" value="PYP-like sensor domain (PAS domain)"/>
    <property type="match status" value="1"/>
</dbReference>
<comment type="caution">
    <text evidence="10">The sequence shown here is derived from an EMBL/GenBank/DDBJ whole genome shotgun (WGS) entry which is preliminary data.</text>
</comment>
<evidence type="ECO:0000256" key="6">
    <source>
        <dbReference type="ARBA" id="ARBA00022741"/>
    </source>
</evidence>
<dbReference type="EMBL" id="JAALFG010000002">
    <property type="protein sequence ID" value="NGP18496.1"/>
    <property type="molecule type" value="Genomic_DNA"/>
</dbReference>
<dbReference type="PROSITE" id="PS50113">
    <property type="entry name" value="PAC"/>
    <property type="match status" value="1"/>
</dbReference>
<dbReference type="InterPro" id="IPR013656">
    <property type="entry name" value="PAS_4"/>
</dbReference>
<gene>
    <name evidence="10" type="ORF">G5575_13280</name>
</gene>
<organism evidence="10 11">
    <name type="scientific">Devosia aurantiaca</name>
    <dbReference type="NCBI Taxonomy" id="2714858"/>
    <lineage>
        <taxon>Bacteria</taxon>
        <taxon>Pseudomonadati</taxon>
        <taxon>Pseudomonadota</taxon>
        <taxon>Alphaproteobacteria</taxon>
        <taxon>Hyphomicrobiales</taxon>
        <taxon>Devosiaceae</taxon>
        <taxon>Devosia</taxon>
    </lineage>
</organism>